<dbReference type="Gene3D" id="1.10.418.10">
    <property type="entry name" value="Calponin-like domain"/>
    <property type="match status" value="1"/>
</dbReference>
<feature type="compositionally biased region" description="Basic and acidic residues" evidence="6">
    <location>
        <begin position="133"/>
        <end position="143"/>
    </location>
</feature>
<dbReference type="PROSITE" id="PS50021">
    <property type="entry name" value="CH"/>
    <property type="match status" value="1"/>
</dbReference>
<dbReference type="GO" id="GO:0008017">
    <property type="term" value="F:microtubule binding"/>
    <property type="evidence" value="ECO:0007669"/>
    <property type="project" value="InterPro"/>
</dbReference>
<feature type="coiled-coil region" evidence="5">
    <location>
        <begin position="855"/>
        <end position="882"/>
    </location>
</feature>
<dbReference type="EMBL" id="CM035435">
    <property type="protein sequence ID" value="KAH7290995.1"/>
    <property type="molecule type" value="Genomic_DNA"/>
</dbReference>
<evidence type="ECO:0000259" key="8">
    <source>
        <dbReference type="PROSITE" id="PS50021"/>
    </source>
</evidence>
<dbReference type="SUPFAM" id="SSF47576">
    <property type="entry name" value="Calponin-homology domain, CH-domain"/>
    <property type="match status" value="1"/>
</dbReference>
<dbReference type="InterPro" id="IPR027417">
    <property type="entry name" value="P-loop_NTPase"/>
</dbReference>
<evidence type="ECO:0000256" key="7">
    <source>
        <dbReference type="SAM" id="SignalP"/>
    </source>
</evidence>
<evidence type="ECO:0000256" key="2">
    <source>
        <dbReference type="ARBA" id="ARBA00022528"/>
    </source>
</evidence>
<proteinExistence type="inferred from homology"/>
<dbReference type="AlphaFoldDB" id="A0A8T2R5X9"/>
<keyword evidence="2" id="KW-0934">Plastid</keyword>
<feature type="region of interest" description="Disordered" evidence="6">
    <location>
        <begin position="121"/>
        <end position="189"/>
    </location>
</feature>
<name>A0A8T2R5X9_CERRI</name>
<dbReference type="GO" id="GO:0005524">
    <property type="term" value="F:ATP binding"/>
    <property type="evidence" value="ECO:0007669"/>
    <property type="project" value="UniProtKB-UniRule"/>
</dbReference>
<dbReference type="SUPFAM" id="SSF52540">
    <property type="entry name" value="P-loop containing nucleoside triphosphate hydrolases"/>
    <property type="match status" value="1"/>
</dbReference>
<protein>
    <submittedName>
        <fullName evidence="10">Uncharacterized protein</fullName>
    </submittedName>
</protein>
<dbReference type="OMA" id="IPSHENT"/>
<reference evidence="10" key="1">
    <citation type="submission" date="2021-08" db="EMBL/GenBank/DDBJ databases">
        <title>WGS assembly of Ceratopteris richardii.</title>
        <authorList>
            <person name="Marchant D.B."/>
            <person name="Chen G."/>
            <person name="Jenkins J."/>
            <person name="Shu S."/>
            <person name="Leebens-Mack J."/>
            <person name="Grimwood J."/>
            <person name="Schmutz J."/>
            <person name="Soltis P."/>
            <person name="Soltis D."/>
            <person name="Chen Z.-H."/>
        </authorList>
    </citation>
    <scope>NUCLEOTIDE SEQUENCE</scope>
    <source>
        <strain evidence="10">Whitten #5841</strain>
        <tissue evidence="10">Leaf</tissue>
    </source>
</reference>
<dbReference type="SMART" id="SM00129">
    <property type="entry name" value="KISc"/>
    <property type="match status" value="1"/>
</dbReference>
<keyword evidence="11" id="KW-1185">Reference proteome</keyword>
<sequence>MMDGAAWCQNVSQIRLLLIWFQNVVGPFNVPSNPSEEDLWLILQDGRVLCDLISKISGVEYNFHNLPLPCDRVNMFLSAAADMKLPLFEATDLDEGCYSSSSCKRIIDCLLSLKNFQEMNELKEKPSNSPTDSRQHRSEHLENPGKLVDCSENGTQKGHLQPRRRWKIPSHENTPLTADPGLPSEQQSALPPMNSVYGPDSLITDGQPQTGPSPQHLQQINKKFHDILGINMKTDSNSEVESPLGKNLENVSMQSLSGFVTAVFGNKQQDDVARHVGNMLRKVLEELERCFTSQNQKVTKLKSMLKEHINRENKLASRAMLLETLATGAGEEVKLLSRHLQQIKIEYKRAEDDKEMKEAMIESMQKEKSECEVALENLKRELEEVVKADQERFRHLESEKIELEQTLKAKIHEKQTLLQESDKKIQELEAVIALEMETIKRKCEQYGYFINFQHQLLKDVKWVLHSLKQEVLFLKNGYEEDLKALEGQLCGLVHAAVSYHRVLAENRLLYNEVQDLKGNIRVYCRIRPFLLGQSTKHSTVEYVGENGDILICNPLKQQGKEVAKAFTFNKIFKPSSTQEEVFRDTRPLIRSVLDGFNVCIFAYGQTGSGKTYTMSGPSSSSDKDWGVNYRALNDLFEISRSRKDVINYEVGVQMIEIYNEQVRDLLFIDSSNRRLEIRNNSQLNGVNVPDASMLPVNSTFDVFHLMKIGQKNRAIGATALNERSSRSHSVLTVHVRGTELSSGAILHGCLHLVDLAGSERVDRSEATGDRLKEAQHINRSLSALGDVIAALAQRSSHVPYRNSKLTQLLQDSLGGQAKTLMFVHISPDIDSYGETLSTLKFAQRVASVELGAAKSNKESKELRDLKEQVASLKELVSKKDMEIDRLLKGKSRIKGISGSLFSESYLDMQDQRLRRQTLDSKQ</sequence>
<dbReference type="InterPro" id="IPR001715">
    <property type="entry name" value="CH_dom"/>
</dbReference>
<evidence type="ECO:0000256" key="1">
    <source>
        <dbReference type="ARBA" id="ARBA00010899"/>
    </source>
</evidence>
<dbReference type="PANTHER" id="PTHR47972:SF28">
    <property type="entry name" value="KINESIN-LIKE PROTEIN KLP-3"/>
    <property type="match status" value="1"/>
</dbReference>
<feature type="signal peptide" evidence="7">
    <location>
        <begin position="1"/>
        <end position="26"/>
    </location>
</feature>
<feature type="coiled-coil region" evidence="5">
    <location>
        <begin position="333"/>
        <end position="438"/>
    </location>
</feature>
<dbReference type="CDD" id="cd01366">
    <property type="entry name" value="KISc_C_terminal"/>
    <property type="match status" value="1"/>
</dbReference>
<evidence type="ECO:0000313" key="10">
    <source>
        <dbReference type="EMBL" id="KAH7290995.1"/>
    </source>
</evidence>
<dbReference type="Proteomes" id="UP000825935">
    <property type="component" value="Chromosome 30"/>
</dbReference>
<feature type="binding site" evidence="4">
    <location>
        <begin position="604"/>
        <end position="611"/>
    </location>
    <ligand>
        <name>ATP</name>
        <dbReference type="ChEBI" id="CHEBI:30616"/>
    </ligand>
</feature>
<dbReference type="GO" id="GO:0015630">
    <property type="term" value="C:microtubule cytoskeleton"/>
    <property type="evidence" value="ECO:0007669"/>
    <property type="project" value="TreeGrafter"/>
</dbReference>
<feature type="domain" description="Kinesin motor" evidence="9">
    <location>
        <begin position="519"/>
        <end position="848"/>
    </location>
</feature>
<organism evidence="10 11">
    <name type="scientific">Ceratopteris richardii</name>
    <name type="common">Triangle waterfern</name>
    <dbReference type="NCBI Taxonomy" id="49495"/>
    <lineage>
        <taxon>Eukaryota</taxon>
        <taxon>Viridiplantae</taxon>
        <taxon>Streptophyta</taxon>
        <taxon>Embryophyta</taxon>
        <taxon>Tracheophyta</taxon>
        <taxon>Polypodiopsida</taxon>
        <taxon>Polypodiidae</taxon>
        <taxon>Polypodiales</taxon>
        <taxon>Pteridineae</taxon>
        <taxon>Pteridaceae</taxon>
        <taxon>Parkerioideae</taxon>
        <taxon>Ceratopteris</taxon>
    </lineage>
</organism>
<feature type="domain" description="Calponin-homology (CH)" evidence="8">
    <location>
        <begin position="11"/>
        <end position="118"/>
    </location>
</feature>
<keyword evidence="2" id="KW-0150">Chloroplast</keyword>
<dbReference type="PANTHER" id="PTHR47972">
    <property type="entry name" value="KINESIN-LIKE PROTEIN KLP-3"/>
    <property type="match status" value="1"/>
</dbReference>
<evidence type="ECO:0000256" key="6">
    <source>
        <dbReference type="SAM" id="MobiDB-lite"/>
    </source>
</evidence>
<evidence type="ECO:0000259" key="9">
    <source>
        <dbReference type="PROSITE" id="PS50067"/>
    </source>
</evidence>
<keyword evidence="4" id="KW-0547">Nucleotide-binding</keyword>
<comment type="similarity">
    <text evidence="1">Belongs to the TRAFAC class myosin-kinesin ATPase superfamily. Kinesin family. KIN-14 subfamily.</text>
</comment>
<accession>A0A8T2R5X9</accession>
<dbReference type="FunFam" id="3.40.850.10:FF:000178">
    <property type="entry name" value="Kinesin-related protein3"/>
    <property type="match status" value="1"/>
</dbReference>
<dbReference type="FunFam" id="3.40.850.10:FF:000111">
    <property type="entry name" value="p-loop nucleoside triphosphate hydrolase superfamily protein with CH (Calponin Homology) domain"/>
    <property type="match status" value="1"/>
</dbReference>
<comment type="caution">
    <text evidence="10">The sequence shown here is derived from an EMBL/GenBank/DDBJ whole genome shotgun (WGS) entry which is preliminary data.</text>
</comment>
<dbReference type="InterPro" id="IPR036961">
    <property type="entry name" value="Kinesin_motor_dom_sf"/>
</dbReference>
<keyword evidence="5" id="KW-0175">Coiled coil</keyword>
<dbReference type="PRINTS" id="PR00380">
    <property type="entry name" value="KINESINHEAVY"/>
</dbReference>
<evidence type="ECO:0000313" key="11">
    <source>
        <dbReference type="Proteomes" id="UP000825935"/>
    </source>
</evidence>
<dbReference type="PROSITE" id="PS50067">
    <property type="entry name" value="KINESIN_MOTOR_2"/>
    <property type="match status" value="1"/>
</dbReference>
<keyword evidence="4" id="KW-0067">ATP-binding</keyword>
<feature type="chain" id="PRO_5035757229" evidence="7">
    <location>
        <begin position="27"/>
        <end position="922"/>
    </location>
</feature>
<dbReference type="Pfam" id="PF00225">
    <property type="entry name" value="Kinesin"/>
    <property type="match status" value="1"/>
</dbReference>
<gene>
    <name evidence="10" type="ORF">KP509_30G072200</name>
</gene>
<dbReference type="OrthoDB" id="3176171at2759"/>
<evidence type="ECO:0000256" key="4">
    <source>
        <dbReference type="PROSITE-ProRule" id="PRU00283"/>
    </source>
</evidence>
<dbReference type="InterPro" id="IPR001752">
    <property type="entry name" value="Kinesin_motor_dom"/>
</dbReference>
<evidence type="ECO:0000256" key="3">
    <source>
        <dbReference type="ARBA" id="ARBA00023175"/>
    </source>
</evidence>
<dbReference type="SMART" id="SM00033">
    <property type="entry name" value="CH"/>
    <property type="match status" value="1"/>
</dbReference>
<keyword evidence="7" id="KW-0732">Signal</keyword>
<dbReference type="InterPro" id="IPR036872">
    <property type="entry name" value="CH_dom_sf"/>
</dbReference>
<evidence type="ECO:0000256" key="5">
    <source>
        <dbReference type="SAM" id="Coils"/>
    </source>
</evidence>
<dbReference type="InterPro" id="IPR027640">
    <property type="entry name" value="Kinesin-like_fam"/>
</dbReference>
<dbReference type="GO" id="GO:0007018">
    <property type="term" value="P:microtubule-based movement"/>
    <property type="evidence" value="ECO:0007669"/>
    <property type="project" value="InterPro"/>
</dbReference>
<dbReference type="Gene3D" id="3.40.850.10">
    <property type="entry name" value="Kinesin motor domain"/>
    <property type="match status" value="1"/>
</dbReference>
<keyword evidence="3 4" id="KW-0505">Motor protein</keyword>
<dbReference type="GO" id="GO:0003777">
    <property type="term" value="F:microtubule motor activity"/>
    <property type="evidence" value="ECO:0007669"/>
    <property type="project" value="InterPro"/>
</dbReference>